<keyword evidence="2" id="KW-1185">Reference proteome</keyword>
<proteinExistence type="predicted"/>
<dbReference type="Proteomes" id="UP001219518">
    <property type="component" value="Unassembled WGS sequence"/>
</dbReference>
<dbReference type="EMBL" id="JAHWGI010001069">
    <property type="protein sequence ID" value="KAK3922154.1"/>
    <property type="molecule type" value="Genomic_DNA"/>
</dbReference>
<dbReference type="AlphaFoldDB" id="A0AAE1HJ58"/>
<evidence type="ECO:0000313" key="2">
    <source>
        <dbReference type="Proteomes" id="UP001219518"/>
    </source>
</evidence>
<organism evidence="1 2">
    <name type="scientific">Frankliniella fusca</name>
    <dbReference type="NCBI Taxonomy" id="407009"/>
    <lineage>
        <taxon>Eukaryota</taxon>
        <taxon>Metazoa</taxon>
        <taxon>Ecdysozoa</taxon>
        <taxon>Arthropoda</taxon>
        <taxon>Hexapoda</taxon>
        <taxon>Insecta</taxon>
        <taxon>Pterygota</taxon>
        <taxon>Neoptera</taxon>
        <taxon>Paraneoptera</taxon>
        <taxon>Thysanoptera</taxon>
        <taxon>Terebrantia</taxon>
        <taxon>Thripoidea</taxon>
        <taxon>Thripidae</taxon>
        <taxon>Frankliniella</taxon>
    </lineage>
</organism>
<accession>A0AAE1HJ58</accession>
<sequence>MLALQGGAGLVDQEPLAVIHYKVKAQLVQQFSETLSTSMVDLRLDWHVVSSSLEFPAFPPSPASLNICGGSYPKFSELLSCEPWQPQIGRKQAI</sequence>
<keyword evidence="1" id="KW-0689">Ribosomal protein</keyword>
<evidence type="ECO:0000313" key="1">
    <source>
        <dbReference type="EMBL" id="KAK3922154.1"/>
    </source>
</evidence>
<dbReference type="GO" id="GO:0005840">
    <property type="term" value="C:ribosome"/>
    <property type="evidence" value="ECO:0007669"/>
    <property type="project" value="UniProtKB-KW"/>
</dbReference>
<comment type="caution">
    <text evidence="1">The sequence shown here is derived from an EMBL/GenBank/DDBJ whole genome shotgun (WGS) entry which is preliminary data.</text>
</comment>
<name>A0AAE1HJ58_9NEOP</name>
<reference evidence="1" key="1">
    <citation type="submission" date="2021-07" db="EMBL/GenBank/DDBJ databases">
        <authorList>
            <person name="Catto M.A."/>
            <person name="Jacobson A."/>
            <person name="Kennedy G."/>
            <person name="Labadie P."/>
            <person name="Hunt B.G."/>
            <person name="Srinivasan R."/>
        </authorList>
    </citation>
    <scope>NUCLEOTIDE SEQUENCE</scope>
    <source>
        <strain evidence="1">PL_HMW_Pooled</strain>
        <tissue evidence="1">Head</tissue>
    </source>
</reference>
<keyword evidence="1" id="KW-0687">Ribonucleoprotein</keyword>
<gene>
    <name evidence="1" type="ORF">KUF71_011649</name>
</gene>
<reference evidence="1" key="2">
    <citation type="journal article" date="2023" name="BMC Genomics">
        <title>Pest status, molecular evolution, and epigenetic factors derived from the genome assembly of Frankliniella fusca, a thysanopteran phytovirus vector.</title>
        <authorList>
            <person name="Catto M.A."/>
            <person name="Labadie P.E."/>
            <person name="Jacobson A.L."/>
            <person name="Kennedy G.G."/>
            <person name="Srinivasan R."/>
            <person name="Hunt B.G."/>
        </authorList>
    </citation>
    <scope>NUCLEOTIDE SEQUENCE</scope>
    <source>
        <strain evidence="1">PL_HMW_Pooled</strain>
    </source>
</reference>
<protein>
    <submittedName>
        <fullName evidence="1">50S ribosomal protein L13</fullName>
    </submittedName>
</protein>